<protein>
    <recommendedName>
        <fullName evidence="2">DUF1746 domain-containing protein</fullName>
    </recommendedName>
</protein>
<evidence type="ECO:0000259" key="2">
    <source>
        <dbReference type="Pfam" id="PF08508"/>
    </source>
</evidence>
<dbReference type="Pfam" id="PF08508">
    <property type="entry name" value="DUF1746"/>
    <property type="match status" value="1"/>
</dbReference>
<organism evidence="3 4">
    <name type="scientific">Alternaria alternata</name>
    <name type="common">Alternaria rot fungus</name>
    <name type="synonym">Torula alternata</name>
    <dbReference type="NCBI Taxonomy" id="5599"/>
    <lineage>
        <taxon>Eukaryota</taxon>
        <taxon>Fungi</taxon>
        <taxon>Dikarya</taxon>
        <taxon>Ascomycota</taxon>
        <taxon>Pezizomycotina</taxon>
        <taxon>Dothideomycetes</taxon>
        <taxon>Pleosporomycetidae</taxon>
        <taxon>Pleosporales</taxon>
        <taxon>Pleosporineae</taxon>
        <taxon>Pleosporaceae</taxon>
        <taxon>Alternaria</taxon>
        <taxon>Alternaria sect. Alternaria</taxon>
        <taxon>Alternaria alternata complex</taxon>
    </lineage>
</organism>
<dbReference type="GO" id="GO:0005783">
    <property type="term" value="C:endoplasmic reticulum"/>
    <property type="evidence" value="ECO:0007669"/>
    <property type="project" value="TreeGrafter"/>
</dbReference>
<dbReference type="InterPro" id="IPR038967">
    <property type="entry name" value="Dsc4-like"/>
</dbReference>
<comment type="caution">
    <text evidence="3">The sequence shown here is derived from an EMBL/GenBank/DDBJ whole genome shotgun (WGS) entry which is preliminary data.</text>
</comment>
<name>A0A4V1WSZ1_ALTAL</name>
<gene>
    <name evidence="3" type="ORF">AA0117_g2448</name>
</gene>
<reference evidence="4" key="1">
    <citation type="journal article" date="2019" name="bioRxiv">
        <title>Genomics, evolutionary history and diagnostics of the Alternaria alternata species group including apple and Asian pear pathotypes.</title>
        <authorList>
            <person name="Armitage A.D."/>
            <person name="Cockerton H.M."/>
            <person name="Sreenivasaprasad S."/>
            <person name="Woodhall J.W."/>
            <person name="Lane C.R."/>
            <person name="Harrison R.J."/>
            <person name="Clarkson J.P."/>
        </authorList>
    </citation>
    <scope>NUCLEOTIDE SEQUENCE [LARGE SCALE GENOMIC DNA]</scope>
    <source>
        <strain evidence="4">FERA 1177</strain>
    </source>
</reference>
<proteinExistence type="predicted"/>
<dbReference type="Proteomes" id="UP000291422">
    <property type="component" value="Unassembled WGS sequence"/>
</dbReference>
<feature type="region of interest" description="Disordered" evidence="1">
    <location>
        <begin position="263"/>
        <end position="323"/>
    </location>
</feature>
<dbReference type="PANTHER" id="PTHR39405:SF1">
    <property type="entry name" value="DSC E3 UBIQUITIN LIGASE COMPLEX SUBUNIT 4"/>
    <property type="match status" value="1"/>
</dbReference>
<evidence type="ECO:0000313" key="3">
    <source>
        <dbReference type="EMBL" id="RYN81888.1"/>
    </source>
</evidence>
<accession>A0A4V1WSZ1</accession>
<dbReference type="GO" id="GO:0032933">
    <property type="term" value="P:SREBP signaling pathway"/>
    <property type="evidence" value="ECO:0007669"/>
    <property type="project" value="InterPro"/>
</dbReference>
<feature type="domain" description="DUF1746" evidence="2">
    <location>
        <begin position="130"/>
        <end position="247"/>
    </location>
</feature>
<dbReference type="GO" id="GO:0044695">
    <property type="term" value="C:Dsc E3 ubiquitin ligase complex"/>
    <property type="evidence" value="ECO:0007669"/>
    <property type="project" value="InterPro"/>
</dbReference>
<sequence length="400" mass="44885">MRSNRLSHHFGHRPFLMFQARCAQLYLHHQSFANNDCLGQASLPTPTYHVAFNERRGGRQNSSRCAMNDEAESSRAPQRQNDAASHLADLEDALARFEEAEQREKDKATKQRRLDAKRKRIQMLGELLRDLDMVVYLELITLYHLDCSFFWLLFKTFTHGFLLTPIPDTATLTRPPDEPRPFLPLLLFSFGVNFLLHLTYPAPSAGEDTRGYLHGGLMIDFIGQQGPTSRWKLGALDMCILFLQLVMVSVHVKRRELKKKLAKLSAGGGAPSTTTTTTTNTRTTSDSAAVNDNAARDQDADDEERGVLHRTDTLSDLGIDPDNEEDALLPSSESGHMDAVELLSSGQCVIGDFTLIDTLLQENRDYSAYRLTRTESGNNDMPETLRRLNTLRTRFGVGGG</sequence>
<dbReference type="EMBL" id="PDXD01000002">
    <property type="protein sequence ID" value="RYN81888.1"/>
    <property type="molecule type" value="Genomic_DNA"/>
</dbReference>
<dbReference type="InterPro" id="IPR013715">
    <property type="entry name" value="DUF1746"/>
</dbReference>
<dbReference type="PANTHER" id="PTHR39405">
    <property type="entry name" value="DSC E3 UBIQUITIN LIGASE COMPLEX SUBUNIT 4"/>
    <property type="match status" value="1"/>
</dbReference>
<evidence type="ECO:0000313" key="4">
    <source>
        <dbReference type="Proteomes" id="UP000291422"/>
    </source>
</evidence>
<feature type="region of interest" description="Disordered" evidence="1">
    <location>
        <begin position="59"/>
        <end position="82"/>
    </location>
</feature>
<dbReference type="AlphaFoldDB" id="A0A4V1WSZ1"/>
<evidence type="ECO:0000256" key="1">
    <source>
        <dbReference type="SAM" id="MobiDB-lite"/>
    </source>
</evidence>
<dbReference type="VEuPathDB" id="FungiDB:CC77DRAFT_1056418"/>
<feature type="compositionally biased region" description="Low complexity" evidence="1">
    <location>
        <begin position="273"/>
        <end position="293"/>
    </location>
</feature>